<proteinExistence type="predicted"/>
<feature type="signal peptide" evidence="1">
    <location>
        <begin position="1"/>
        <end position="19"/>
    </location>
</feature>
<protein>
    <submittedName>
        <fullName evidence="2">Uncharacterized protein</fullName>
    </submittedName>
</protein>
<dbReference type="GeneID" id="85363923"/>
<keyword evidence="1" id="KW-0732">Signal</keyword>
<feature type="chain" id="PRO_5041201720" evidence="1">
    <location>
        <begin position="20"/>
        <end position="156"/>
    </location>
</feature>
<dbReference type="RefSeq" id="XP_060325449.1">
    <property type="nucleotide sequence ID" value="XM_060480375.1"/>
</dbReference>
<dbReference type="AlphaFoldDB" id="A0AA39MT59"/>
<sequence>MSAMLIGFYIMIFTPCSYLGDGSSVFQTIGSSGFSPHSHVQMPRNRLAINFTTPPTLFTSSACTTIMSHYMSLHAYSYSFCFHLTTSIGFILDGLEGDAPSCASASALGTSYRYSVVSTYAGLNQNVQPYYTAYLRTSQENDVVNLRFMLDTQYQR</sequence>
<gene>
    <name evidence="2" type="ORF">EV420DRAFT_1751597</name>
</gene>
<evidence type="ECO:0000313" key="3">
    <source>
        <dbReference type="Proteomes" id="UP001175211"/>
    </source>
</evidence>
<evidence type="ECO:0000313" key="2">
    <source>
        <dbReference type="EMBL" id="KAK0445308.1"/>
    </source>
</evidence>
<dbReference type="Proteomes" id="UP001175211">
    <property type="component" value="Unassembled WGS sequence"/>
</dbReference>
<keyword evidence="3" id="KW-1185">Reference proteome</keyword>
<organism evidence="2 3">
    <name type="scientific">Armillaria tabescens</name>
    <name type="common">Ringless honey mushroom</name>
    <name type="synonym">Agaricus tabescens</name>
    <dbReference type="NCBI Taxonomy" id="1929756"/>
    <lineage>
        <taxon>Eukaryota</taxon>
        <taxon>Fungi</taxon>
        <taxon>Dikarya</taxon>
        <taxon>Basidiomycota</taxon>
        <taxon>Agaricomycotina</taxon>
        <taxon>Agaricomycetes</taxon>
        <taxon>Agaricomycetidae</taxon>
        <taxon>Agaricales</taxon>
        <taxon>Marasmiineae</taxon>
        <taxon>Physalacriaceae</taxon>
        <taxon>Desarmillaria</taxon>
    </lineage>
</organism>
<evidence type="ECO:0000256" key="1">
    <source>
        <dbReference type="SAM" id="SignalP"/>
    </source>
</evidence>
<reference evidence="2" key="1">
    <citation type="submission" date="2023-06" db="EMBL/GenBank/DDBJ databases">
        <authorList>
            <consortium name="Lawrence Berkeley National Laboratory"/>
            <person name="Ahrendt S."/>
            <person name="Sahu N."/>
            <person name="Indic B."/>
            <person name="Wong-Bajracharya J."/>
            <person name="Merenyi Z."/>
            <person name="Ke H.-M."/>
            <person name="Monk M."/>
            <person name="Kocsube S."/>
            <person name="Drula E."/>
            <person name="Lipzen A."/>
            <person name="Balint B."/>
            <person name="Henrissat B."/>
            <person name="Andreopoulos B."/>
            <person name="Martin F.M."/>
            <person name="Harder C.B."/>
            <person name="Rigling D."/>
            <person name="Ford K.L."/>
            <person name="Foster G.D."/>
            <person name="Pangilinan J."/>
            <person name="Papanicolaou A."/>
            <person name="Barry K."/>
            <person name="LaButti K."/>
            <person name="Viragh M."/>
            <person name="Koriabine M."/>
            <person name="Yan M."/>
            <person name="Riley R."/>
            <person name="Champramary S."/>
            <person name="Plett K.L."/>
            <person name="Tsai I.J."/>
            <person name="Slot J."/>
            <person name="Sipos G."/>
            <person name="Plett J."/>
            <person name="Nagy L.G."/>
            <person name="Grigoriev I.V."/>
        </authorList>
    </citation>
    <scope>NUCLEOTIDE SEQUENCE</scope>
    <source>
        <strain evidence="2">CCBAS 213</strain>
    </source>
</reference>
<dbReference type="EMBL" id="JAUEPS010000050">
    <property type="protein sequence ID" value="KAK0445308.1"/>
    <property type="molecule type" value="Genomic_DNA"/>
</dbReference>
<accession>A0AA39MT59</accession>
<comment type="caution">
    <text evidence="2">The sequence shown here is derived from an EMBL/GenBank/DDBJ whole genome shotgun (WGS) entry which is preliminary data.</text>
</comment>
<name>A0AA39MT59_ARMTA</name>